<keyword evidence="4" id="KW-1185">Reference proteome</keyword>
<feature type="domain" description="DUF6534" evidence="2">
    <location>
        <begin position="178"/>
        <end position="266"/>
    </location>
</feature>
<dbReference type="PANTHER" id="PTHR40465">
    <property type="entry name" value="CHROMOSOME 1, WHOLE GENOME SHOTGUN SEQUENCE"/>
    <property type="match status" value="1"/>
</dbReference>
<gene>
    <name evidence="3" type="ORF">AMATHDRAFT_66966</name>
</gene>
<feature type="transmembrane region" description="Helical" evidence="1">
    <location>
        <begin position="205"/>
        <end position="233"/>
    </location>
</feature>
<protein>
    <recommendedName>
        <fullName evidence="2">DUF6534 domain-containing protein</fullName>
    </recommendedName>
</protein>
<keyword evidence="1" id="KW-0472">Membrane</keyword>
<dbReference type="OrthoDB" id="2536347at2759"/>
<keyword evidence="1" id="KW-0812">Transmembrane</keyword>
<dbReference type="InterPro" id="IPR045339">
    <property type="entry name" value="DUF6534"/>
</dbReference>
<keyword evidence="1" id="KW-1133">Transmembrane helix</keyword>
<evidence type="ECO:0000313" key="3">
    <source>
        <dbReference type="EMBL" id="PFH47743.1"/>
    </source>
</evidence>
<proteinExistence type="predicted"/>
<dbReference type="Proteomes" id="UP000242287">
    <property type="component" value="Unassembled WGS sequence"/>
</dbReference>
<dbReference type="PANTHER" id="PTHR40465:SF1">
    <property type="entry name" value="DUF6534 DOMAIN-CONTAINING PROTEIN"/>
    <property type="match status" value="1"/>
</dbReference>
<evidence type="ECO:0000259" key="2">
    <source>
        <dbReference type="Pfam" id="PF20152"/>
    </source>
</evidence>
<feature type="transmembrane region" description="Helical" evidence="1">
    <location>
        <begin position="239"/>
        <end position="262"/>
    </location>
</feature>
<dbReference type="AlphaFoldDB" id="A0A2A9NJ97"/>
<accession>A0A2A9NJ97</accession>
<name>A0A2A9NJ97_9AGAR</name>
<feature type="transmembrane region" description="Helical" evidence="1">
    <location>
        <begin position="57"/>
        <end position="88"/>
    </location>
</feature>
<dbReference type="STRING" id="703135.A0A2A9NJ97"/>
<feature type="transmembrane region" description="Helical" evidence="1">
    <location>
        <begin position="20"/>
        <end position="45"/>
    </location>
</feature>
<feature type="transmembrane region" description="Helical" evidence="1">
    <location>
        <begin position="127"/>
        <end position="146"/>
    </location>
</feature>
<reference evidence="3 4" key="1">
    <citation type="submission" date="2014-02" db="EMBL/GenBank/DDBJ databases">
        <title>Transposable element dynamics among asymbiotic and ectomycorrhizal Amanita fungi.</title>
        <authorList>
            <consortium name="DOE Joint Genome Institute"/>
            <person name="Hess J."/>
            <person name="Skrede I."/>
            <person name="Wolfe B."/>
            <person name="LaButti K."/>
            <person name="Ohm R.A."/>
            <person name="Grigoriev I.V."/>
            <person name="Pringle A."/>
        </authorList>
    </citation>
    <scope>NUCLEOTIDE SEQUENCE [LARGE SCALE GENOMIC DNA]</scope>
    <source>
        <strain evidence="3 4">SKay4041</strain>
    </source>
</reference>
<evidence type="ECO:0000313" key="4">
    <source>
        <dbReference type="Proteomes" id="UP000242287"/>
    </source>
</evidence>
<evidence type="ECO:0000256" key="1">
    <source>
        <dbReference type="SAM" id="Phobius"/>
    </source>
</evidence>
<organism evidence="3 4">
    <name type="scientific">Amanita thiersii Skay4041</name>
    <dbReference type="NCBI Taxonomy" id="703135"/>
    <lineage>
        <taxon>Eukaryota</taxon>
        <taxon>Fungi</taxon>
        <taxon>Dikarya</taxon>
        <taxon>Basidiomycota</taxon>
        <taxon>Agaricomycotina</taxon>
        <taxon>Agaricomycetes</taxon>
        <taxon>Agaricomycetidae</taxon>
        <taxon>Agaricales</taxon>
        <taxon>Pluteineae</taxon>
        <taxon>Amanitaceae</taxon>
        <taxon>Amanita</taxon>
    </lineage>
</organism>
<dbReference type="EMBL" id="KZ302094">
    <property type="protein sequence ID" value="PFH47743.1"/>
    <property type="molecule type" value="Genomic_DNA"/>
</dbReference>
<sequence>MSAQGMEVDEPPIRIGWPSTSAFLLGYLINTGLFGVLCGQIYTYYMAFPKDKLSIKLMVYGIFLLDVIQTVLATHDVFAIFAIGYGMISSLHDIHLIWLTVPILGGLAGCAGQLFFAYRIMLISESILIAGITAALSICTLSAAIYTGIQVYLAKELSVVFQDTRVYIACGVWNGSGALCDVLIVCVMTYYLSRKSTAFRSTNRVIAKLILMTIETGLVTATAAILCVIFLIGLRHTNLAPYFAVPGITISKLYSITFLAILNNRVRVYGGREPVPEVYDSVSCQWERHSGEDSV</sequence>
<dbReference type="Pfam" id="PF20152">
    <property type="entry name" value="DUF6534"/>
    <property type="match status" value="1"/>
</dbReference>
<feature type="transmembrane region" description="Helical" evidence="1">
    <location>
        <begin position="94"/>
        <end position="115"/>
    </location>
</feature>
<feature type="transmembrane region" description="Helical" evidence="1">
    <location>
        <begin position="166"/>
        <end position="193"/>
    </location>
</feature>